<dbReference type="CDD" id="cd00102">
    <property type="entry name" value="IPT"/>
    <property type="match status" value="1"/>
</dbReference>
<dbReference type="CDD" id="cd14256">
    <property type="entry name" value="Dockerin_I"/>
    <property type="match status" value="1"/>
</dbReference>
<dbReference type="Gene3D" id="1.10.1330.10">
    <property type="entry name" value="Dockerin domain"/>
    <property type="match status" value="1"/>
</dbReference>
<dbReference type="InterPro" id="IPR036439">
    <property type="entry name" value="Dockerin_dom_sf"/>
</dbReference>
<dbReference type="Proteomes" id="UP001428290">
    <property type="component" value="Unassembled WGS sequence"/>
</dbReference>
<dbReference type="RefSeq" id="WP_345722638.1">
    <property type="nucleotide sequence ID" value="NZ_BAABRU010000009.1"/>
</dbReference>
<evidence type="ECO:0000313" key="3">
    <source>
        <dbReference type="EMBL" id="GAA5529018.1"/>
    </source>
</evidence>
<dbReference type="SUPFAM" id="SSF81296">
    <property type="entry name" value="E set domains"/>
    <property type="match status" value="1"/>
</dbReference>
<evidence type="ECO:0000259" key="2">
    <source>
        <dbReference type="Pfam" id="PF01833"/>
    </source>
</evidence>
<dbReference type="SUPFAM" id="SSF49899">
    <property type="entry name" value="Concanavalin A-like lectins/glucanases"/>
    <property type="match status" value="1"/>
</dbReference>
<dbReference type="InterPro" id="IPR036278">
    <property type="entry name" value="Sialidase_sf"/>
</dbReference>
<dbReference type="SUPFAM" id="SSF50939">
    <property type="entry name" value="Sialidases"/>
    <property type="match status" value="1"/>
</dbReference>
<proteinExistence type="predicted"/>
<comment type="caution">
    <text evidence="3">The sequence shown here is derived from an EMBL/GenBank/DDBJ whole genome shotgun (WGS) entry which is preliminary data.</text>
</comment>
<dbReference type="Pfam" id="PF01833">
    <property type="entry name" value="TIG"/>
    <property type="match status" value="2"/>
</dbReference>
<reference evidence="3 4" key="1">
    <citation type="submission" date="2024-02" db="EMBL/GenBank/DDBJ databases">
        <title>Herpetosiphon gulosus NBRC 112829.</title>
        <authorList>
            <person name="Ichikawa N."/>
            <person name="Katano-Makiyama Y."/>
            <person name="Hidaka K."/>
        </authorList>
    </citation>
    <scope>NUCLEOTIDE SEQUENCE [LARGE SCALE GENOMIC DNA]</scope>
    <source>
        <strain evidence="3 4">NBRC 112829</strain>
    </source>
</reference>
<dbReference type="InterPro" id="IPR002909">
    <property type="entry name" value="IPT_dom"/>
</dbReference>
<dbReference type="InterPro" id="IPR013783">
    <property type="entry name" value="Ig-like_fold"/>
</dbReference>
<feature type="region of interest" description="Disordered" evidence="1">
    <location>
        <begin position="2167"/>
        <end position="2199"/>
    </location>
</feature>
<dbReference type="Gene3D" id="2.60.40.10">
    <property type="entry name" value="Immunoglobulins"/>
    <property type="match status" value="1"/>
</dbReference>
<dbReference type="SUPFAM" id="SSF117281">
    <property type="entry name" value="Kelch motif"/>
    <property type="match status" value="1"/>
</dbReference>
<evidence type="ECO:0000256" key="1">
    <source>
        <dbReference type="SAM" id="MobiDB-lite"/>
    </source>
</evidence>
<protein>
    <recommendedName>
        <fullName evidence="2">IPT/TIG domain-containing protein</fullName>
    </recommendedName>
</protein>
<dbReference type="InterPro" id="IPR014756">
    <property type="entry name" value="Ig_E-set"/>
</dbReference>
<keyword evidence="4" id="KW-1185">Reference proteome</keyword>
<dbReference type="EMBL" id="BAABRU010000009">
    <property type="protein sequence ID" value="GAA5529018.1"/>
    <property type="molecule type" value="Genomic_DNA"/>
</dbReference>
<dbReference type="InterPro" id="IPR015943">
    <property type="entry name" value="WD40/YVTN_repeat-like_dom_sf"/>
</dbReference>
<accession>A0ABP9X2D6</accession>
<dbReference type="Gene3D" id="2.60.120.200">
    <property type="match status" value="1"/>
</dbReference>
<dbReference type="InterPro" id="IPR015915">
    <property type="entry name" value="Kelch-typ_b-propeller"/>
</dbReference>
<name>A0ABP9X2D6_9CHLR</name>
<feature type="domain" description="IPT/TIG" evidence="2">
    <location>
        <begin position="1207"/>
        <end position="1274"/>
    </location>
</feature>
<evidence type="ECO:0000313" key="4">
    <source>
        <dbReference type="Proteomes" id="UP001428290"/>
    </source>
</evidence>
<dbReference type="Gene3D" id="2.120.10.80">
    <property type="entry name" value="Kelch-type beta propeller"/>
    <property type="match status" value="1"/>
</dbReference>
<dbReference type="SUPFAM" id="SSF63829">
    <property type="entry name" value="Calcium-dependent phosphotriesterase"/>
    <property type="match status" value="2"/>
</dbReference>
<sequence length="2375" mass="254192">MRWRKFYLVMIVILWLGWLVPPRTTQISPVQAAEAQLQTSQASSSDAGQAAAFSNSYAAVPMAATPNFAGNWSLEAWVYPTTTSGCRNILGMNYNNGLWFGLCSGFLRAHRGTASFAQSATAVPANQWSHVAVSTYYDNDGEQYIAEFFINGEREGFYPLDGDGTVSTARELRIGNDAGDFWLGQLAEIRVWNYSRGEYNIRRDIHSTLDLAPAGLLAQWHLTNGSLRDSISDVAAVAQGSITFSGFVSPALPATTPVDQYFNTLEQRIYGATSVYLPSSDEALLIGGYRDGAASAMIHAINAGDGSSQIRGNLPVPLAFSSAAYADSNNTVYVFGGSLNNQHATVDTIYAINPQTGAVRTLAARLPQAFDLAAVVYHPILNKIVILGGYTPELGPLDQIVMFDVATESISTSANILPDRIYATNAVYSSATQNIYLIGGTNASANFATITELVINADSSASATTLAAQLPKPDTALVSFEDPSSKLIYVMNGRATNRVVAFDPQTEQVWRTPLELPTNSVNTAAAYLPAGSKIQPFASAVYSPRQRHALILGGGEFGGFGTNSIWRIYLGDGPLVQLGRWDFQGFAGGTVQSIDGDGANLLVGNSDGMWHFSESASMPANAPTQQFYPTTAAVGSVNWDSFNSAAYFGAGKNVYRGQNGGSTLIYDGSWMADGTVKALHTLANSLPAIGRDTIGSTAIASYQVPNGSLGSYTYQNVGPGCSQTTSIRTSPRSTPLFLEYWAINQLVNNCGPHRSNFGAQLPPEDYYPRLYRVRKLATVNSNWAVVDFGVLCNALPFQARTMAIGQNGDLWVAGDTGVCRYPAANLPDSASPVFNIFDLPYANNAHQVDVDADGRIWFSSDNGLSAFEVRRDGQAPVASLRASDFTHVNAPIGAKTGLSGLVALSAVGEKIYTARDKMLYSHAPRWNQFDLGAEIERLWTVRGRLFAATATMLHVLEPDGLTWRHYAVTAYDVEADQQGRIWVAHSNGVQLWQPTTAWQDVANLSLSEPVYSLAADATGRMWLGLGDGVGLYDRQRLVTRLALPLAATHATTLLVGTDNALWAGTSNGLARLDAVTATWQEFSVANGGLPASDTITDLLERPDGSIIASTTTGLVRKSLTANSFVAVAGSTRAAPLANDERGRLWAGASVETQANVWQWFYWANSGIRSNNVRAIAADQSDRVWFAHPDGGISVRGAFLPPLAEEIPVISQITPTSAAYGQVVEISGSGFGNDLNLDVQIGGATPSLISVSPTLIRVVITQHNLSGSVSVRRGLRRASLGTSSNPAFCALPTIKHIFPTGTNVGGTITINGANFDSNAVISMGTGTPRRGVQNSTKAQHQVTSGDASGNLRVQNSCAGMQAQVGDVRRINVGINRVQLNQGYIGFTPMDSNNPQRQQLWSNNATMASVFVHTSQALRPTDRLMIDQLLVRMGQAGQPNRRDYAVPVSYTALPTTVGLPPAASYRDVANALNVPNIIYPADGPTTVDVLLKYRSAIATSTSFEVDVAPTDPIRMLLVPVVPATMSTTMINQWLDSIEPNLADFRWRVFPGGIVPIRSSITIPSSAVHESGMFKVEDVDAFEEFGRQLENTRLRYNALNKDRIMVAMGVIHPSVVDPESKAAGMGRLGQNGDWSPDPECENAGYYLSQAGQDDCNDEDPRFLGWGVGDGNIGKTLAHELGHMMGMVEEDQPTYIDYGPPGGDNHSTTGELRSMPNLVPAKCGSILPTIFSEDLTLVRQPGVSEPMVNPISGAQLPNVLDGTSESSANRPKAILSYACDRGNANSFFEPSDVSFMRRERFGVLRPLYEFAPERERLATPNDEPERLHIAGSISPIAGAIAGTIEHVELKPATSAKSLDYQTNYQLVQYDAEGNELARRGVLATFQVPAHSHEPGTPIVHDHDPNQLKGLFSATIPKAEGVTRIDLVHQQTQLATWSAGPNIPSVSISSNLAQRYAADQQIAFAWQVADADGDPLAVSIEWSADDGATWQAIASDSASGSREIDLAQLAGTSSGRLRVWVSDGLHANSATSELLSIADQAPSAAIIAPSANAQLLESQAISFLGLANDPQTGVLSASASFHWFSDRDGDLGHGTEFYRQLSVGQHTISLTAINPAGLQTISTTTIEVLADYDGDGLRDQQELDLGLNLLTDHDALGDVDGDGLSYRVELLRQTDPNNPDTDGDGRSDSVEVEDGGNPLTGDTAPVDQLHIWPLSLEFEVDLAQDIQLPQRALSLLSRAGTEVTLSSDAAWLDLSQVSGTTPLAITAVLNPSLLRNGSQTATISISSSLGDFSIPVTVNASNKADFCDANGTGGLTVADLAAVQALVGASVGDELYDYHADINRDGTIDQSDVNALNSCIQELSNATPQIIYLPAIQRHW</sequence>
<gene>
    <name evidence="3" type="ORF">Hgul01_02821</name>
</gene>
<organism evidence="3 4">
    <name type="scientific">Herpetosiphon gulosus</name>
    <dbReference type="NCBI Taxonomy" id="1973496"/>
    <lineage>
        <taxon>Bacteria</taxon>
        <taxon>Bacillati</taxon>
        <taxon>Chloroflexota</taxon>
        <taxon>Chloroflexia</taxon>
        <taxon>Herpetosiphonales</taxon>
        <taxon>Herpetosiphonaceae</taxon>
        <taxon>Herpetosiphon</taxon>
    </lineage>
</organism>
<dbReference type="Gene3D" id="2.130.10.10">
    <property type="entry name" value="YVTN repeat-like/Quinoprotein amine dehydrogenase"/>
    <property type="match status" value="2"/>
</dbReference>
<feature type="domain" description="IPT/TIG" evidence="2">
    <location>
        <begin position="1291"/>
        <end position="1358"/>
    </location>
</feature>
<dbReference type="PROSITE" id="PS00018">
    <property type="entry name" value="EF_HAND_1"/>
    <property type="match status" value="1"/>
</dbReference>
<dbReference type="InterPro" id="IPR018247">
    <property type="entry name" value="EF_Hand_1_Ca_BS"/>
</dbReference>
<dbReference type="Pfam" id="PF13385">
    <property type="entry name" value="Laminin_G_3"/>
    <property type="match status" value="1"/>
</dbReference>
<dbReference type="InterPro" id="IPR013320">
    <property type="entry name" value="ConA-like_dom_sf"/>
</dbReference>